<sequence length="413" mass="47812">MENYILKSTWVSISLINFFIAALMGLLLRSAFVWEFNWLEYRNMLHAHSHLAMLGWVYLILFSLLIDYFVPEEKKQKPFYNRLFWGTQFAVFGMMVSFPIQGYGLFSISFSCLHILASYLFVFRFWKDMTLSDPQVKLLIKSSLVFLLISTLGLWALGLVMVSLGKISPLYQVTIQFFLHFQFNGWFTLGVFALVLNSLKKHGFELRSKIFNRVFRLLLAGILLTFAHVLDWAYPNRIFYIINGIGVIFQLMAFVFLLGKGVRKYSLEKSNFLELPNLLLVFGLVSWAFKIIVQAFLIFPAVSEISTLIRNFMIGYIHLTMLGFVTGLIFWCLAIKKDRNYQPSGIYLFIIGFLGTELILFVQGGFYWMGWGMLPFYHEALVGFSLLLPLGIIKAWFIFSRKNPAMVANHIIS</sequence>
<name>A0ABV5J340_9BACT</name>
<evidence type="ECO:0000256" key="1">
    <source>
        <dbReference type="SAM" id="Phobius"/>
    </source>
</evidence>
<dbReference type="EMBL" id="JBHMEW010000045">
    <property type="protein sequence ID" value="MFB9211236.1"/>
    <property type="molecule type" value="Genomic_DNA"/>
</dbReference>
<feature type="transmembrane region" description="Helical" evidence="1">
    <location>
        <begin position="12"/>
        <end position="32"/>
    </location>
</feature>
<feature type="transmembrane region" description="Helical" evidence="1">
    <location>
        <begin position="380"/>
        <end position="399"/>
    </location>
</feature>
<feature type="transmembrane region" description="Helical" evidence="1">
    <location>
        <begin position="138"/>
        <end position="157"/>
    </location>
</feature>
<feature type="transmembrane region" description="Helical" evidence="1">
    <location>
        <begin position="106"/>
        <end position="126"/>
    </location>
</feature>
<keyword evidence="1" id="KW-0812">Transmembrane</keyword>
<feature type="transmembrane region" description="Helical" evidence="1">
    <location>
        <begin position="52"/>
        <end position="70"/>
    </location>
</feature>
<dbReference type="RefSeq" id="WP_290249259.1">
    <property type="nucleotide sequence ID" value="NZ_JAUFQT010000002.1"/>
</dbReference>
<keyword evidence="3" id="KW-1185">Reference proteome</keyword>
<feature type="transmembrane region" description="Helical" evidence="1">
    <location>
        <begin position="278"/>
        <end position="302"/>
    </location>
</feature>
<keyword evidence="1" id="KW-1133">Transmembrane helix</keyword>
<organism evidence="2 3">
    <name type="scientific">Echinicola jeungdonensis</name>
    <dbReference type="NCBI Taxonomy" id="709343"/>
    <lineage>
        <taxon>Bacteria</taxon>
        <taxon>Pseudomonadati</taxon>
        <taxon>Bacteroidota</taxon>
        <taxon>Cytophagia</taxon>
        <taxon>Cytophagales</taxon>
        <taxon>Cyclobacteriaceae</taxon>
        <taxon>Echinicola</taxon>
    </lineage>
</organism>
<proteinExistence type="predicted"/>
<evidence type="ECO:0008006" key="4">
    <source>
        <dbReference type="Google" id="ProtNLM"/>
    </source>
</evidence>
<comment type="caution">
    <text evidence="2">The sequence shown here is derived from an EMBL/GenBank/DDBJ whole genome shotgun (WGS) entry which is preliminary data.</text>
</comment>
<feature type="transmembrane region" description="Helical" evidence="1">
    <location>
        <begin position="217"/>
        <end position="234"/>
    </location>
</feature>
<feature type="transmembrane region" description="Helical" evidence="1">
    <location>
        <begin position="177"/>
        <end position="196"/>
    </location>
</feature>
<feature type="transmembrane region" description="Helical" evidence="1">
    <location>
        <begin position="82"/>
        <end position="100"/>
    </location>
</feature>
<accession>A0ABV5J340</accession>
<feature type="transmembrane region" description="Helical" evidence="1">
    <location>
        <begin position="346"/>
        <end position="368"/>
    </location>
</feature>
<evidence type="ECO:0000313" key="2">
    <source>
        <dbReference type="EMBL" id="MFB9211236.1"/>
    </source>
</evidence>
<feature type="transmembrane region" description="Helical" evidence="1">
    <location>
        <begin position="314"/>
        <end position="334"/>
    </location>
</feature>
<evidence type="ECO:0000313" key="3">
    <source>
        <dbReference type="Proteomes" id="UP001589654"/>
    </source>
</evidence>
<feature type="transmembrane region" description="Helical" evidence="1">
    <location>
        <begin position="240"/>
        <end position="258"/>
    </location>
</feature>
<reference evidence="2 3" key="1">
    <citation type="submission" date="2024-09" db="EMBL/GenBank/DDBJ databases">
        <authorList>
            <person name="Sun Q."/>
            <person name="Mori K."/>
        </authorList>
    </citation>
    <scope>NUCLEOTIDE SEQUENCE [LARGE SCALE GENOMIC DNA]</scope>
    <source>
        <strain evidence="2 3">CECT 7682</strain>
    </source>
</reference>
<protein>
    <recommendedName>
        <fullName evidence="4">NnrS protein</fullName>
    </recommendedName>
</protein>
<dbReference type="Proteomes" id="UP001589654">
    <property type="component" value="Unassembled WGS sequence"/>
</dbReference>
<keyword evidence="1" id="KW-0472">Membrane</keyword>
<gene>
    <name evidence="2" type="ORF">ACFFUR_05415</name>
</gene>